<evidence type="ECO:0000256" key="1">
    <source>
        <dbReference type="ARBA" id="ARBA00023015"/>
    </source>
</evidence>
<dbReference type="Gene3D" id="1.10.260.40">
    <property type="entry name" value="lambda repressor-like DNA-binding domains"/>
    <property type="match status" value="1"/>
</dbReference>
<dbReference type="PROSITE" id="PS50932">
    <property type="entry name" value="HTH_LACI_2"/>
    <property type="match status" value="1"/>
</dbReference>
<dbReference type="Proteomes" id="UP000040453">
    <property type="component" value="Unassembled WGS sequence"/>
</dbReference>
<dbReference type="CDD" id="cd06267">
    <property type="entry name" value="PBP1_LacI_sugar_binding-like"/>
    <property type="match status" value="1"/>
</dbReference>
<dbReference type="CDD" id="cd01392">
    <property type="entry name" value="HTH_LacI"/>
    <property type="match status" value="1"/>
</dbReference>
<dbReference type="Pfam" id="PF00356">
    <property type="entry name" value="LacI"/>
    <property type="match status" value="1"/>
</dbReference>
<dbReference type="PROSITE" id="PS00356">
    <property type="entry name" value="HTH_LACI_1"/>
    <property type="match status" value="1"/>
</dbReference>
<dbReference type="InterPro" id="IPR046335">
    <property type="entry name" value="LacI/GalR-like_sensor"/>
</dbReference>
<evidence type="ECO:0000259" key="4">
    <source>
        <dbReference type="PROSITE" id="PS50932"/>
    </source>
</evidence>
<dbReference type="InterPro" id="IPR000843">
    <property type="entry name" value="HTH_LacI"/>
</dbReference>
<sequence length="334" mass="36908">MTVSMKDVALKAGVSIASVSRVISGKPGVGKETEKKIREVMDELDYRPNMGARGLVMKSTGNIAIVIPRGTFTLNNPFFSTVLEGIAKGLDKTDYNMVMSFTSLQQKRLLETQSVDGVILFAPRYKELKLEWLESIGLPIVVIGSYLEDSPFPCVRPNDEMGTKKAVEELYKLGHRNIGFINGPMDSMHSVKCLRGYKNTIESLNMEYTKNNVFEVGEFEIQARNQDLEKFLIENSRITGFVCSSDYLAIGLIKAAGKVGLKIPEDLSVVGLDDVPLSSHITPALSTVHVDLIGIGKRASAILINLLKGKQIRKKEIVFEMDFISRDTTGIVKD</sequence>
<dbReference type="OrthoDB" id="9788209at2"/>
<keyword evidence="6" id="KW-1185">Reference proteome</keyword>
<gene>
    <name evidence="5" type="primary">ccpA_1</name>
    <name evidence="5" type="ORF">BN997_01781</name>
</gene>
<dbReference type="SUPFAM" id="SSF47413">
    <property type="entry name" value="lambda repressor-like DNA-binding domains"/>
    <property type="match status" value="1"/>
</dbReference>
<evidence type="ECO:0000313" key="5">
    <source>
        <dbReference type="EMBL" id="CEI81926.1"/>
    </source>
</evidence>
<keyword evidence="3" id="KW-0804">Transcription</keyword>
<dbReference type="Gene3D" id="3.40.50.2300">
    <property type="match status" value="2"/>
</dbReference>
<reference evidence="5 6" key="1">
    <citation type="submission" date="2014-11" db="EMBL/GenBank/DDBJ databases">
        <authorList>
            <person name="Urmite Genomes Urmite Genomes"/>
        </authorList>
    </citation>
    <scope>NUCLEOTIDE SEQUENCE [LARGE SCALE GENOMIC DNA]</scope>
    <source>
        <strain evidence="5 6">Oc5</strain>
    </source>
</reference>
<dbReference type="RefSeq" id="WP_042531387.1">
    <property type="nucleotide sequence ID" value="NZ_CDGG01000001.1"/>
</dbReference>
<dbReference type="PANTHER" id="PTHR30146:SF24">
    <property type="entry name" value="XYLOSE OPERON REGULATORY PROTEIN"/>
    <property type="match status" value="1"/>
</dbReference>
<dbReference type="SMART" id="SM00354">
    <property type="entry name" value="HTH_LACI"/>
    <property type="match status" value="1"/>
</dbReference>
<protein>
    <submittedName>
        <fullName evidence="5">Catabolite control protein A</fullName>
    </submittedName>
</protein>
<dbReference type="Pfam" id="PF13377">
    <property type="entry name" value="Peripla_BP_3"/>
    <property type="match status" value="1"/>
</dbReference>
<feature type="domain" description="HTH lacI-type" evidence="4">
    <location>
        <begin position="3"/>
        <end position="57"/>
    </location>
</feature>
<dbReference type="SUPFAM" id="SSF53822">
    <property type="entry name" value="Periplasmic binding protein-like I"/>
    <property type="match status" value="1"/>
</dbReference>
<dbReference type="STRING" id="545501.BN997_01781"/>
<keyword evidence="1" id="KW-0805">Transcription regulation</keyword>
<dbReference type="InterPro" id="IPR010982">
    <property type="entry name" value="Lambda_DNA-bd_dom_sf"/>
</dbReference>
<name>A0A0A1MSH4_9BACI</name>
<dbReference type="AlphaFoldDB" id="A0A0A1MSH4"/>
<dbReference type="EMBL" id="CDGG01000001">
    <property type="protein sequence ID" value="CEI81926.1"/>
    <property type="molecule type" value="Genomic_DNA"/>
</dbReference>
<keyword evidence="2" id="KW-0238">DNA-binding</keyword>
<accession>A0A0A1MSH4</accession>
<dbReference type="GO" id="GO:0003700">
    <property type="term" value="F:DNA-binding transcription factor activity"/>
    <property type="evidence" value="ECO:0007669"/>
    <property type="project" value="TreeGrafter"/>
</dbReference>
<evidence type="ECO:0000256" key="2">
    <source>
        <dbReference type="ARBA" id="ARBA00023125"/>
    </source>
</evidence>
<dbReference type="GO" id="GO:0000976">
    <property type="term" value="F:transcription cis-regulatory region binding"/>
    <property type="evidence" value="ECO:0007669"/>
    <property type="project" value="TreeGrafter"/>
</dbReference>
<organism evidence="5 6">
    <name type="scientific">Oceanobacillus oncorhynchi</name>
    <dbReference type="NCBI Taxonomy" id="545501"/>
    <lineage>
        <taxon>Bacteria</taxon>
        <taxon>Bacillati</taxon>
        <taxon>Bacillota</taxon>
        <taxon>Bacilli</taxon>
        <taxon>Bacillales</taxon>
        <taxon>Bacillaceae</taxon>
        <taxon>Oceanobacillus</taxon>
    </lineage>
</organism>
<evidence type="ECO:0000256" key="3">
    <source>
        <dbReference type="ARBA" id="ARBA00023163"/>
    </source>
</evidence>
<dbReference type="PANTHER" id="PTHR30146">
    <property type="entry name" value="LACI-RELATED TRANSCRIPTIONAL REPRESSOR"/>
    <property type="match status" value="1"/>
</dbReference>
<proteinExistence type="predicted"/>
<dbReference type="InterPro" id="IPR028082">
    <property type="entry name" value="Peripla_BP_I"/>
</dbReference>
<evidence type="ECO:0000313" key="6">
    <source>
        <dbReference type="Proteomes" id="UP000040453"/>
    </source>
</evidence>